<evidence type="ECO:0000256" key="1">
    <source>
        <dbReference type="ARBA" id="ARBA00022723"/>
    </source>
</evidence>
<evidence type="ECO:0000313" key="2">
    <source>
        <dbReference type="EMBL" id="PWR71549.1"/>
    </source>
</evidence>
<evidence type="ECO:0008006" key="4">
    <source>
        <dbReference type="Google" id="ProtNLM"/>
    </source>
</evidence>
<sequence>MDYLDEIKDGVENFLVKCLQIVKGESILVIYTPSSNYKDTIAYSGSKGIHRFWRDWQSVFEDKEYDEQIKISIREHREIIHAISDVSDSLNCSICLFPLNISNKNKLEILNTDVVGLKNKLKTADIIIDLTLIGLDSYFIPNKFKIGTHNLKSIFYKSNLRGADLHNLTTDSLIDGAMCENFKEMDTRIKQYYELIKGVKSVRITDNRQETNLTLPIMHGDMPTMGTGIIGMKEWHFLPNGIISLCVDHEQVEGSVVLNGPIWGGDSLNHDPVKLRVCNGVVSINSGDNTLVNTILNQDGGKYFGEIVFGFNKRADKLNESPYEFYVADGSVSLAFGRNDHIGGNCGKNCGIGHQYNNNHQVIHSHAAVKVDNIVLDMQDDRKLELMKDGKWMEVE</sequence>
<dbReference type="PANTHER" id="PTHR34448">
    <property type="entry name" value="AMINOPEPTIDASE"/>
    <property type="match status" value="1"/>
</dbReference>
<comment type="caution">
    <text evidence="2">The sequence shown here is derived from an EMBL/GenBank/DDBJ whole genome shotgun (WGS) entry which is preliminary data.</text>
</comment>
<dbReference type="Proteomes" id="UP000245657">
    <property type="component" value="Unassembled WGS sequence"/>
</dbReference>
<dbReference type="GeneID" id="97550296"/>
<dbReference type="SUPFAM" id="SSF144052">
    <property type="entry name" value="Thermophilic metalloprotease-like"/>
    <property type="match status" value="1"/>
</dbReference>
<keyword evidence="1" id="KW-0479">Metal-binding</keyword>
<evidence type="ECO:0000313" key="3">
    <source>
        <dbReference type="Proteomes" id="UP000245657"/>
    </source>
</evidence>
<organism evidence="2 3">
    <name type="scientific">Methanospirillum lacunae</name>
    <dbReference type="NCBI Taxonomy" id="668570"/>
    <lineage>
        <taxon>Archaea</taxon>
        <taxon>Methanobacteriati</taxon>
        <taxon>Methanobacteriota</taxon>
        <taxon>Stenosarchaea group</taxon>
        <taxon>Methanomicrobia</taxon>
        <taxon>Methanomicrobiales</taxon>
        <taxon>Methanospirillaceae</taxon>
        <taxon>Methanospirillum</taxon>
    </lineage>
</organism>
<dbReference type="AlphaFoldDB" id="A0A2V2MW03"/>
<name>A0A2V2MW03_9EURY</name>
<dbReference type="PANTHER" id="PTHR34448:SF1">
    <property type="entry name" value="BLL6088 PROTEIN"/>
    <property type="match status" value="1"/>
</dbReference>
<reference evidence="2 3" key="1">
    <citation type="submission" date="2018-05" db="EMBL/GenBank/DDBJ databases">
        <title>Draft genome of Methanospirillum lacunae Ki8-1.</title>
        <authorList>
            <person name="Dueholm M.S."/>
            <person name="Nielsen P.H."/>
            <person name="Bakmann L.F."/>
            <person name="Otzen D.E."/>
        </authorList>
    </citation>
    <scope>NUCLEOTIDE SEQUENCE [LARGE SCALE GENOMIC DNA]</scope>
    <source>
        <strain evidence="2 3">Ki8-1</strain>
    </source>
</reference>
<keyword evidence="3" id="KW-1185">Reference proteome</keyword>
<dbReference type="GO" id="GO:0046872">
    <property type="term" value="F:metal ion binding"/>
    <property type="evidence" value="ECO:0007669"/>
    <property type="project" value="UniProtKB-KW"/>
</dbReference>
<protein>
    <recommendedName>
        <fullName evidence="4">Aminopeptidase</fullName>
    </recommendedName>
</protein>
<proteinExistence type="predicted"/>
<dbReference type="EMBL" id="QGMY01000008">
    <property type="protein sequence ID" value="PWR71549.1"/>
    <property type="molecule type" value="Genomic_DNA"/>
</dbReference>
<gene>
    <name evidence="2" type="ORF">DK846_11880</name>
</gene>
<accession>A0A2V2MW03</accession>
<dbReference type="InterPro" id="IPR052170">
    <property type="entry name" value="M29_Exopeptidase"/>
</dbReference>
<dbReference type="RefSeq" id="WP_109969167.1">
    <property type="nucleotide sequence ID" value="NZ_CP176093.1"/>
</dbReference>